<dbReference type="EMBL" id="GGEC01091255">
    <property type="protein sequence ID" value="MBX71739.1"/>
    <property type="molecule type" value="Transcribed_RNA"/>
</dbReference>
<evidence type="ECO:0000313" key="1">
    <source>
        <dbReference type="EMBL" id="MBX71739.1"/>
    </source>
</evidence>
<organism evidence="1">
    <name type="scientific">Rhizophora mucronata</name>
    <name type="common">Asiatic mangrove</name>
    <dbReference type="NCBI Taxonomy" id="61149"/>
    <lineage>
        <taxon>Eukaryota</taxon>
        <taxon>Viridiplantae</taxon>
        <taxon>Streptophyta</taxon>
        <taxon>Embryophyta</taxon>
        <taxon>Tracheophyta</taxon>
        <taxon>Spermatophyta</taxon>
        <taxon>Magnoliopsida</taxon>
        <taxon>eudicotyledons</taxon>
        <taxon>Gunneridae</taxon>
        <taxon>Pentapetalae</taxon>
        <taxon>rosids</taxon>
        <taxon>fabids</taxon>
        <taxon>Malpighiales</taxon>
        <taxon>Rhizophoraceae</taxon>
        <taxon>Rhizophora</taxon>
    </lineage>
</organism>
<dbReference type="AlphaFoldDB" id="A0A2P2QXK4"/>
<proteinExistence type="predicted"/>
<name>A0A2P2QXK4_RHIMU</name>
<protein>
    <submittedName>
        <fullName evidence="1">Uncharacterized protein</fullName>
    </submittedName>
</protein>
<reference evidence="1" key="1">
    <citation type="submission" date="2018-02" db="EMBL/GenBank/DDBJ databases">
        <title>Rhizophora mucronata_Transcriptome.</title>
        <authorList>
            <person name="Meera S.P."/>
            <person name="Sreeshan A."/>
            <person name="Augustine A."/>
        </authorList>
    </citation>
    <scope>NUCLEOTIDE SEQUENCE</scope>
    <source>
        <tissue evidence="1">Leaf</tissue>
    </source>
</reference>
<sequence length="26" mass="3152">MGPREHLYLRCCLGSSWMLVSFWEFC</sequence>
<accession>A0A2P2QXK4</accession>